<proteinExistence type="predicted"/>
<evidence type="ECO:0000313" key="2">
    <source>
        <dbReference type="Proteomes" id="UP001341840"/>
    </source>
</evidence>
<organism evidence="1 2">
    <name type="scientific">Stylosanthes scabra</name>
    <dbReference type="NCBI Taxonomy" id="79078"/>
    <lineage>
        <taxon>Eukaryota</taxon>
        <taxon>Viridiplantae</taxon>
        <taxon>Streptophyta</taxon>
        <taxon>Embryophyta</taxon>
        <taxon>Tracheophyta</taxon>
        <taxon>Spermatophyta</taxon>
        <taxon>Magnoliopsida</taxon>
        <taxon>eudicotyledons</taxon>
        <taxon>Gunneridae</taxon>
        <taxon>Pentapetalae</taxon>
        <taxon>rosids</taxon>
        <taxon>fabids</taxon>
        <taxon>Fabales</taxon>
        <taxon>Fabaceae</taxon>
        <taxon>Papilionoideae</taxon>
        <taxon>50 kb inversion clade</taxon>
        <taxon>dalbergioids sensu lato</taxon>
        <taxon>Dalbergieae</taxon>
        <taxon>Pterocarpus clade</taxon>
        <taxon>Stylosanthes</taxon>
    </lineage>
</organism>
<evidence type="ECO:0000313" key="1">
    <source>
        <dbReference type="EMBL" id="MED6186351.1"/>
    </source>
</evidence>
<keyword evidence="2" id="KW-1185">Reference proteome</keyword>
<gene>
    <name evidence="1" type="ORF">PIB30_065817</name>
</gene>
<name>A0ABU6WLS1_9FABA</name>
<dbReference type="Proteomes" id="UP001341840">
    <property type="component" value="Unassembled WGS sequence"/>
</dbReference>
<protein>
    <submittedName>
        <fullName evidence="1">Uncharacterized protein</fullName>
    </submittedName>
</protein>
<accession>A0ABU6WLS1</accession>
<comment type="caution">
    <text evidence="1">The sequence shown here is derived from an EMBL/GenBank/DDBJ whole genome shotgun (WGS) entry which is preliminary data.</text>
</comment>
<sequence>MALAKSRKWINLPLVSAYFHLSSVYGTRFKLDPQYVNGRASNRREDTGLDDYLPFYVLLVPQGLMTFKDKEYSDYLYDIKDCVVQYSDCINLVIKWSSSNNQVTTTSIGPTSFNGIGKFEVDKGQLIARSMNLMDRKGKVVLRDVIAAPRLVRTNVKGTVPNLVKKVSQRCNQVCKYRVLDLGRSP</sequence>
<dbReference type="EMBL" id="JASCZI010181904">
    <property type="protein sequence ID" value="MED6186351.1"/>
    <property type="molecule type" value="Genomic_DNA"/>
</dbReference>
<reference evidence="1 2" key="1">
    <citation type="journal article" date="2023" name="Plants (Basel)">
        <title>Bridging the Gap: Combining Genomics and Transcriptomics Approaches to Understand Stylosanthes scabra, an Orphan Legume from the Brazilian Caatinga.</title>
        <authorList>
            <person name="Ferreira-Neto J.R.C."/>
            <person name="da Silva M.D."/>
            <person name="Binneck E."/>
            <person name="de Melo N.F."/>
            <person name="da Silva R.H."/>
            <person name="de Melo A.L.T.M."/>
            <person name="Pandolfi V."/>
            <person name="Bustamante F.O."/>
            <person name="Brasileiro-Vidal A.C."/>
            <person name="Benko-Iseppon A.M."/>
        </authorList>
    </citation>
    <scope>NUCLEOTIDE SEQUENCE [LARGE SCALE GENOMIC DNA]</scope>
    <source>
        <tissue evidence="1">Leaves</tissue>
    </source>
</reference>